<evidence type="ECO:0000313" key="8">
    <source>
        <dbReference type="EMBL" id="QHL90050.1"/>
    </source>
</evidence>
<dbReference type="KEGG" id="schy:GVO57_03410"/>
<comment type="subcellular location">
    <subcellularLocation>
        <location evidence="5">Cytoplasm</location>
    </subcellularLocation>
</comment>
<sequence>MILLGLTGSIGMGKSTVAAMFRRLGVPVFDADQEVHRLQGPGGALVAEIEALFPGTTGPLGVDRQALGRVVLHDKAALHRLESLIHPAVARARARFLRRHAARRLAVLDIPLLYEKQGWRAVDAVVVVSAPAWMQRRRVLARPGMTPAKLARVRALQLPDAEKRRRADFVIDTGGLIDRTRADVYRLVTCLRAHGVRYCRQCARSSSTPKPPASRSQKGTGWSRSGASS</sequence>
<dbReference type="EC" id="2.7.1.24" evidence="5 6"/>
<protein>
    <recommendedName>
        <fullName evidence="5 6">Dephospho-CoA kinase</fullName>
        <ecNumber evidence="5 6">2.7.1.24</ecNumber>
    </recommendedName>
    <alternativeName>
        <fullName evidence="5">Dephosphocoenzyme A kinase</fullName>
    </alternativeName>
</protein>
<evidence type="ECO:0000256" key="1">
    <source>
        <dbReference type="ARBA" id="ARBA00009018"/>
    </source>
</evidence>
<dbReference type="PROSITE" id="PS51219">
    <property type="entry name" value="DPCK"/>
    <property type="match status" value="1"/>
</dbReference>
<gene>
    <name evidence="5 8" type="primary">coaE</name>
    <name evidence="8" type="ORF">GVO57_03410</name>
</gene>
<evidence type="ECO:0000256" key="5">
    <source>
        <dbReference type="HAMAP-Rule" id="MF_00376"/>
    </source>
</evidence>
<dbReference type="Gene3D" id="3.40.50.300">
    <property type="entry name" value="P-loop containing nucleotide triphosphate hydrolases"/>
    <property type="match status" value="1"/>
</dbReference>
<feature type="binding site" evidence="5">
    <location>
        <begin position="11"/>
        <end position="16"/>
    </location>
    <ligand>
        <name>ATP</name>
        <dbReference type="ChEBI" id="CHEBI:30616"/>
    </ligand>
</feature>
<dbReference type="CDD" id="cd02022">
    <property type="entry name" value="DPCK"/>
    <property type="match status" value="1"/>
</dbReference>
<evidence type="ECO:0000313" key="9">
    <source>
        <dbReference type="Proteomes" id="UP000464468"/>
    </source>
</evidence>
<dbReference type="SUPFAM" id="SSF52540">
    <property type="entry name" value="P-loop containing nucleoside triphosphate hydrolases"/>
    <property type="match status" value="1"/>
</dbReference>
<keyword evidence="5 8" id="KW-0808">Transferase</keyword>
<dbReference type="NCBIfam" id="TIGR00152">
    <property type="entry name" value="dephospho-CoA kinase"/>
    <property type="match status" value="1"/>
</dbReference>
<comment type="pathway">
    <text evidence="5">Cofactor biosynthesis; coenzyme A biosynthesis; CoA from (R)-pantothenate: step 5/5.</text>
</comment>
<comment type="similarity">
    <text evidence="1 5">Belongs to the CoaE family.</text>
</comment>
<dbReference type="AlphaFoldDB" id="A0A7Z2NUH9"/>
<dbReference type="Pfam" id="PF01121">
    <property type="entry name" value="CoaE"/>
    <property type="match status" value="1"/>
</dbReference>
<evidence type="ECO:0000256" key="3">
    <source>
        <dbReference type="ARBA" id="ARBA00022840"/>
    </source>
</evidence>
<name>A0A7Z2NUH9_9SPHN</name>
<dbReference type="EMBL" id="CP047895">
    <property type="protein sequence ID" value="QHL90050.1"/>
    <property type="molecule type" value="Genomic_DNA"/>
</dbReference>
<dbReference type="PANTHER" id="PTHR10695">
    <property type="entry name" value="DEPHOSPHO-COA KINASE-RELATED"/>
    <property type="match status" value="1"/>
</dbReference>
<dbReference type="InterPro" id="IPR001977">
    <property type="entry name" value="Depp_CoAkinase"/>
</dbReference>
<feature type="region of interest" description="Disordered" evidence="7">
    <location>
        <begin position="203"/>
        <end position="229"/>
    </location>
</feature>
<dbReference type="GO" id="GO:0005524">
    <property type="term" value="F:ATP binding"/>
    <property type="evidence" value="ECO:0007669"/>
    <property type="project" value="UniProtKB-UniRule"/>
</dbReference>
<comment type="function">
    <text evidence="5">Catalyzes the phosphorylation of the 3'-hydroxyl group of dephosphocoenzyme A to form coenzyme A.</text>
</comment>
<keyword evidence="9" id="KW-1185">Reference proteome</keyword>
<dbReference type="HAMAP" id="MF_00376">
    <property type="entry name" value="Dephospho_CoA_kinase"/>
    <property type="match status" value="1"/>
</dbReference>
<evidence type="ECO:0000256" key="4">
    <source>
        <dbReference type="ARBA" id="ARBA00022993"/>
    </source>
</evidence>
<accession>A0A7Z2NUH9</accession>
<dbReference type="UniPathway" id="UPA00241">
    <property type="reaction ID" value="UER00356"/>
</dbReference>
<dbReference type="GO" id="GO:0004140">
    <property type="term" value="F:dephospho-CoA kinase activity"/>
    <property type="evidence" value="ECO:0007669"/>
    <property type="project" value="UniProtKB-UniRule"/>
</dbReference>
<dbReference type="Proteomes" id="UP000464468">
    <property type="component" value="Chromosome"/>
</dbReference>
<keyword evidence="5 8" id="KW-0418">Kinase</keyword>
<organism evidence="8 9">
    <name type="scientific">Sphingomonas changnyeongensis</name>
    <dbReference type="NCBI Taxonomy" id="2698679"/>
    <lineage>
        <taxon>Bacteria</taxon>
        <taxon>Pseudomonadati</taxon>
        <taxon>Pseudomonadota</taxon>
        <taxon>Alphaproteobacteria</taxon>
        <taxon>Sphingomonadales</taxon>
        <taxon>Sphingomonadaceae</taxon>
        <taxon>Sphingomonas</taxon>
    </lineage>
</organism>
<evidence type="ECO:0000256" key="6">
    <source>
        <dbReference type="NCBIfam" id="TIGR00152"/>
    </source>
</evidence>
<evidence type="ECO:0000256" key="2">
    <source>
        <dbReference type="ARBA" id="ARBA00022741"/>
    </source>
</evidence>
<keyword evidence="4 5" id="KW-0173">Coenzyme A biosynthesis</keyword>
<evidence type="ECO:0000256" key="7">
    <source>
        <dbReference type="SAM" id="MobiDB-lite"/>
    </source>
</evidence>
<dbReference type="GO" id="GO:0015937">
    <property type="term" value="P:coenzyme A biosynthetic process"/>
    <property type="evidence" value="ECO:0007669"/>
    <property type="project" value="UniProtKB-UniRule"/>
</dbReference>
<keyword evidence="3 5" id="KW-0067">ATP-binding</keyword>
<reference evidence="8 9" key="1">
    <citation type="submission" date="2020-01" db="EMBL/GenBank/DDBJ databases">
        <title>Sphingomonas sp. C33 whole genome sequece.</title>
        <authorList>
            <person name="Park C."/>
        </authorList>
    </citation>
    <scope>NUCLEOTIDE SEQUENCE [LARGE SCALE GENOMIC DNA]</scope>
    <source>
        <strain evidence="8 9">C33</strain>
    </source>
</reference>
<keyword evidence="2 5" id="KW-0547">Nucleotide-binding</keyword>
<dbReference type="InterPro" id="IPR027417">
    <property type="entry name" value="P-loop_NTPase"/>
</dbReference>
<proteinExistence type="inferred from homology"/>
<dbReference type="RefSeq" id="WP_160591856.1">
    <property type="nucleotide sequence ID" value="NZ_CP047895.1"/>
</dbReference>
<comment type="catalytic activity">
    <reaction evidence="5">
        <text>3'-dephospho-CoA + ATP = ADP + CoA + H(+)</text>
        <dbReference type="Rhea" id="RHEA:18245"/>
        <dbReference type="ChEBI" id="CHEBI:15378"/>
        <dbReference type="ChEBI" id="CHEBI:30616"/>
        <dbReference type="ChEBI" id="CHEBI:57287"/>
        <dbReference type="ChEBI" id="CHEBI:57328"/>
        <dbReference type="ChEBI" id="CHEBI:456216"/>
        <dbReference type="EC" id="2.7.1.24"/>
    </reaction>
</comment>
<dbReference type="PANTHER" id="PTHR10695:SF46">
    <property type="entry name" value="BIFUNCTIONAL COENZYME A SYNTHASE-RELATED"/>
    <property type="match status" value="1"/>
</dbReference>
<keyword evidence="5" id="KW-0963">Cytoplasm</keyword>
<dbReference type="GO" id="GO:0005737">
    <property type="term" value="C:cytoplasm"/>
    <property type="evidence" value="ECO:0007669"/>
    <property type="project" value="UniProtKB-SubCell"/>
</dbReference>